<accession>A0A3S5C8Q1</accession>
<keyword evidence="2" id="KW-1185">Reference proteome</keyword>
<reference evidence="1" key="1">
    <citation type="submission" date="2018-11" db="EMBL/GenBank/DDBJ databases">
        <authorList>
            <consortium name="Pathogen Informatics"/>
        </authorList>
    </citation>
    <scope>NUCLEOTIDE SEQUENCE</scope>
</reference>
<evidence type="ECO:0000313" key="2">
    <source>
        <dbReference type="Proteomes" id="UP000784294"/>
    </source>
</evidence>
<dbReference type="Proteomes" id="UP000784294">
    <property type="component" value="Unassembled WGS sequence"/>
</dbReference>
<proteinExistence type="predicted"/>
<sequence>MTRCSAAAANPSAAGRPLVSWSINCLAKWLFECMGDWSNQRRAMPTVIRTSPRSWHKREATETPEMDWRE</sequence>
<protein>
    <submittedName>
        <fullName evidence="1">Uncharacterized protein</fullName>
    </submittedName>
</protein>
<gene>
    <name evidence="1" type="ORF">PXEA_LOCUS36096</name>
</gene>
<dbReference type="EMBL" id="CAAALY010275672">
    <property type="protein sequence ID" value="VEL42656.1"/>
    <property type="molecule type" value="Genomic_DNA"/>
</dbReference>
<comment type="caution">
    <text evidence="1">The sequence shown here is derived from an EMBL/GenBank/DDBJ whole genome shotgun (WGS) entry which is preliminary data.</text>
</comment>
<dbReference type="AlphaFoldDB" id="A0A3S5C8Q1"/>
<name>A0A3S5C8Q1_9PLAT</name>
<evidence type="ECO:0000313" key="1">
    <source>
        <dbReference type="EMBL" id="VEL42656.1"/>
    </source>
</evidence>
<organism evidence="1 2">
    <name type="scientific">Protopolystoma xenopodis</name>
    <dbReference type="NCBI Taxonomy" id="117903"/>
    <lineage>
        <taxon>Eukaryota</taxon>
        <taxon>Metazoa</taxon>
        <taxon>Spiralia</taxon>
        <taxon>Lophotrochozoa</taxon>
        <taxon>Platyhelminthes</taxon>
        <taxon>Monogenea</taxon>
        <taxon>Polyopisthocotylea</taxon>
        <taxon>Polystomatidea</taxon>
        <taxon>Polystomatidae</taxon>
        <taxon>Protopolystoma</taxon>
    </lineage>
</organism>